<evidence type="ECO:0000313" key="1">
    <source>
        <dbReference type="EMBL" id="QIB36498.1"/>
    </source>
</evidence>
<organism evidence="1 2">
    <name type="scientific">Ancylobacter pratisalsi</name>
    <dbReference type="NCBI Taxonomy" id="1745854"/>
    <lineage>
        <taxon>Bacteria</taxon>
        <taxon>Pseudomonadati</taxon>
        <taxon>Pseudomonadota</taxon>
        <taxon>Alphaproteobacteria</taxon>
        <taxon>Hyphomicrobiales</taxon>
        <taxon>Xanthobacteraceae</taxon>
        <taxon>Ancylobacter</taxon>
    </lineage>
</organism>
<evidence type="ECO:0000313" key="2">
    <source>
        <dbReference type="Proteomes" id="UP000464751"/>
    </source>
</evidence>
<sequence length="131" mass="14331">MKPGRFRSIVTAGLQFRSRQALLASLLARDTPPNTAAIAVLKEMGSIGDRNDILHSVVGGSKAGVWFNRRKTGPNKFTSKIEKYDASRLMMLVLKCSTLASDLMAALDVSADDYKRFFQESHNAVNSDVAP</sequence>
<proteinExistence type="predicted"/>
<dbReference type="RefSeq" id="WP_163078228.1">
    <property type="nucleotide sequence ID" value="NZ_CP048631.1"/>
</dbReference>
<dbReference type="AlphaFoldDB" id="A0A6P1YSP0"/>
<name>A0A6P1YSP0_9HYPH</name>
<dbReference type="EMBL" id="CP048631">
    <property type="protein sequence ID" value="QIB36498.1"/>
    <property type="molecule type" value="Genomic_DNA"/>
</dbReference>
<keyword evidence="1" id="KW-0614">Plasmid</keyword>
<reference evidence="1 2" key="1">
    <citation type="submission" date="2020-02" db="EMBL/GenBank/DDBJ databases">
        <authorList>
            <person name="Li G."/>
        </authorList>
    </citation>
    <scope>NUCLEOTIDE SEQUENCE [LARGE SCALE GENOMIC DNA]</scope>
    <source>
        <strain evidence="1 2">DSM 102029</strain>
        <plasmid evidence="2">plgm</plasmid>
    </source>
</reference>
<gene>
    <name evidence="1" type="ORF">G3A50_22010</name>
</gene>
<dbReference type="Proteomes" id="UP000464751">
    <property type="component" value="Plasmid pLGM"/>
</dbReference>
<keyword evidence="2" id="KW-1185">Reference proteome</keyword>
<dbReference type="KEGG" id="apra:G3A50_22010"/>
<accession>A0A6P1YSP0</accession>
<geneLocation type="plasmid" evidence="2">
    <name>plgm</name>
</geneLocation>
<protein>
    <submittedName>
        <fullName evidence="1">Uncharacterized protein</fullName>
    </submittedName>
</protein>